<sequence length="228" mass="25057">MRKATWIYLLLFLIVLIMTIYLLIPGIPRVPMTDPPEGDAWGGQIDEGMPPYGQVKRDGLTVLICDPSSARGAEFIVLNIPDTGEIRALYIAGSAEVGGEPLGRLDDSEAVVEALSEYLAIDNYIVTDMSLVDDFFGQFSTGEISALTEEASPLEFFQQLLQVTGENSSGLASTLWEVAGSIETDLSPSRGLQLVNRLNQVRPEEIRLSTILSTKEFEAEIRRFVEGR</sequence>
<dbReference type="EMBL" id="ACJM01000007">
    <property type="protein sequence ID" value="EEG77456.1"/>
    <property type="molecule type" value="Genomic_DNA"/>
</dbReference>
<dbReference type="Proteomes" id="UP000006443">
    <property type="component" value="Unassembled WGS sequence"/>
</dbReference>
<name>C0GGL5_DETAL</name>
<evidence type="ECO:0000313" key="3">
    <source>
        <dbReference type="Proteomes" id="UP000006443"/>
    </source>
</evidence>
<organism evidence="2 3">
    <name type="scientific">Dethiobacter alkaliphilus AHT 1</name>
    <dbReference type="NCBI Taxonomy" id="555088"/>
    <lineage>
        <taxon>Bacteria</taxon>
        <taxon>Bacillati</taxon>
        <taxon>Bacillota</taxon>
        <taxon>Dethiobacteria</taxon>
        <taxon>Dethiobacterales</taxon>
        <taxon>Dethiobacteraceae</taxon>
        <taxon>Dethiobacter</taxon>
    </lineage>
</organism>
<keyword evidence="1" id="KW-0472">Membrane</keyword>
<evidence type="ECO:0000256" key="1">
    <source>
        <dbReference type="SAM" id="Phobius"/>
    </source>
</evidence>
<proteinExistence type="predicted"/>
<dbReference type="STRING" id="555088.DealDRAFT_1579"/>
<protein>
    <submittedName>
        <fullName evidence="2">Uncharacterized protein</fullName>
    </submittedName>
</protein>
<evidence type="ECO:0000313" key="2">
    <source>
        <dbReference type="EMBL" id="EEG77456.1"/>
    </source>
</evidence>
<feature type="transmembrane region" description="Helical" evidence="1">
    <location>
        <begin position="6"/>
        <end position="24"/>
    </location>
</feature>
<reference evidence="2 3" key="1">
    <citation type="submission" date="2009-02" db="EMBL/GenBank/DDBJ databases">
        <title>Sequencing of the draft genome and assembly of Dethiobacter alkaliphilus AHT 1.</title>
        <authorList>
            <consortium name="US DOE Joint Genome Institute (JGI-PGF)"/>
            <person name="Lucas S."/>
            <person name="Copeland A."/>
            <person name="Lapidus A."/>
            <person name="Glavina del Rio T."/>
            <person name="Dalin E."/>
            <person name="Tice H."/>
            <person name="Bruce D."/>
            <person name="Goodwin L."/>
            <person name="Pitluck S."/>
            <person name="Larimer F."/>
            <person name="Land M.L."/>
            <person name="Hauser L."/>
            <person name="Muyzer G."/>
        </authorList>
    </citation>
    <scope>NUCLEOTIDE SEQUENCE [LARGE SCALE GENOMIC DNA]</scope>
    <source>
        <strain evidence="2 3">AHT 1</strain>
    </source>
</reference>
<accession>C0GGL5</accession>
<keyword evidence="1" id="KW-1133">Transmembrane helix</keyword>
<keyword evidence="3" id="KW-1185">Reference proteome</keyword>
<keyword evidence="1" id="KW-0812">Transmembrane</keyword>
<gene>
    <name evidence="2" type="ORF">DealDRAFT_1579</name>
</gene>
<dbReference type="AlphaFoldDB" id="C0GGL5"/>
<comment type="caution">
    <text evidence="2">The sequence shown here is derived from an EMBL/GenBank/DDBJ whole genome shotgun (WGS) entry which is preliminary data.</text>
</comment>
<dbReference type="RefSeq" id="WP_008516432.1">
    <property type="nucleotide sequence ID" value="NZ_ACJM01000007.1"/>
</dbReference>